<feature type="binding site" evidence="11">
    <location>
        <position position="306"/>
    </location>
    <ligand>
        <name>L-glutamine</name>
        <dbReference type="ChEBI" id="CHEBI:58359"/>
    </ligand>
</feature>
<dbReference type="InterPro" id="IPR050472">
    <property type="entry name" value="Anth_synth/Amidotransfase"/>
</dbReference>
<dbReference type="InterPro" id="IPR029062">
    <property type="entry name" value="Class_I_gatase-like"/>
</dbReference>
<feature type="binding site" evidence="11">
    <location>
        <position position="309"/>
    </location>
    <ligand>
        <name>L-glutamine</name>
        <dbReference type="ChEBI" id="CHEBI:58359"/>
    </ligand>
</feature>
<dbReference type="InterPro" id="IPR006274">
    <property type="entry name" value="CarbamoylP_synth_ssu"/>
</dbReference>
<dbReference type="SUPFAM" id="SSF52317">
    <property type="entry name" value="Class I glutamine amidotransferase-like"/>
    <property type="match status" value="1"/>
</dbReference>
<dbReference type="UniPathway" id="UPA00070">
    <property type="reaction ID" value="UER00115"/>
</dbReference>
<reference evidence="13 14" key="1">
    <citation type="submission" date="2017-10" db="EMBL/GenBank/DDBJ databases">
        <title>Sequencing the genomes of 1000 actinobacteria strains.</title>
        <authorList>
            <person name="Klenk H.-P."/>
        </authorList>
    </citation>
    <scope>NUCLEOTIDE SEQUENCE [LARGE SCALE GENOMIC DNA]</scope>
    <source>
        <strain evidence="13 14">DSM 20688</strain>
    </source>
</reference>
<name>A0A2A9DPG8_9CORY</name>
<feature type="active site" evidence="11">
    <location>
        <position position="357"/>
    </location>
</feature>
<evidence type="ECO:0000259" key="12">
    <source>
        <dbReference type="SMART" id="SM01097"/>
    </source>
</evidence>
<evidence type="ECO:0000256" key="8">
    <source>
        <dbReference type="ARBA" id="ARBA00022975"/>
    </source>
</evidence>
<evidence type="ECO:0000256" key="1">
    <source>
        <dbReference type="ARBA" id="ARBA00004812"/>
    </source>
</evidence>
<feature type="domain" description="Carbamoyl-phosphate synthase small subunit N-terminal" evidence="12">
    <location>
        <begin position="8"/>
        <end position="140"/>
    </location>
</feature>
<keyword evidence="6 11" id="KW-0067">ATP-binding</keyword>
<organism evidence="13 14">
    <name type="scientific">Corynebacterium renale</name>
    <dbReference type="NCBI Taxonomy" id="1724"/>
    <lineage>
        <taxon>Bacteria</taxon>
        <taxon>Bacillati</taxon>
        <taxon>Actinomycetota</taxon>
        <taxon>Actinomycetes</taxon>
        <taxon>Mycobacteriales</taxon>
        <taxon>Corynebacteriaceae</taxon>
        <taxon>Corynebacterium</taxon>
    </lineage>
</organism>
<dbReference type="Gene3D" id="3.40.50.880">
    <property type="match status" value="1"/>
</dbReference>
<evidence type="ECO:0000256" key="5">
    <source>
        <dbReference type="ARBA" id="ARBA00022741"/>
    </source>
</evidence>
<dbReference type="GO" id="GO:0006207">
    <property type="term" value="P:'de novo' pyrimidine nucleobase biosynthetic process"/>
    <property type="evidence" value="ECO:0007669"/>
    <property type="project" value="InterPro"/>
</dbReference>
<dbReference type="Pfam" id="PF00988">
    <property type="entry name" value="CPSase_sm_chain"/>
    <property type="match status" value="1"/>
</dbReference>
<keyword evidence="11" id="KW-0055">Arginine biosynthesis</keyword>
<evidence type="ECO:0000313" key="14">
    <source>
        <dbReference type="Proteomes" id="UP000221653"/>
    </source>
</evidence>
<dbReference type="SUPFAM" id="SSF52021">
    <property type="entry name" value="Carbamoyl phosphate synthetase, small subunit N-terminal domain"/>
    <property type="match status" value="1"/>
</dbReference>
<dbReference type="InterPro" id="IPR017926">
    <property type="entry name" value="GATASE"/>
</dbReference>
<proteinExistence type="inferred from homology"/>
<dbReference type="Proteomes" id="UP000221653">
    <property type="component" value="Unassembled WGS sequence"/>
</dbReference>
<feature type="binding site" evidence="11">
    <location>
        <position position="265"/>
    </location>
    <ligand>
        <name>L-glutamine</name>
        <dbReference type="ChEBI" id="CHEBI:58359"/>
    </ligand>
</feature>
<sequence>MSTPATFVPAKLVLADGRVFSGEAFGAQGTTLGEAVFTTAMTGYQETLTDPSYHRQLIVFTAPQIGNTGWNSEDGESHNDLISAAGIIIRDYSTIASSWRSEKTLEEALVENNIVGIKGVDTRTVVRHLRNEGSIAAGIFSGAEAERDNETLIELVKQQPAMLGANLTADVSTNDAYTVEAEGDHKATVVALDMGIKSTTPARLASRGITTIVVPHDTDFETIKSHKPDGVFVSNGPGDPGAMDDSVATIKQVLEADIPFFGICLGNQLLGRALGMETYKLRFGHRGVNVPVLNHDTDEISITSQNHGFALKNPSSEAGESFDTPFGSAHVTHTCLNDGVVEGVALDSGRAFSVQYHPEAAAGPHDADPLFDQFITLMNEAKK</sequence>
<dbReference type="PRINTS" id="PR00096">
    <property type="entry name" value="GATASE"/>
</dbReference>
<comment type="similarity">
    <text evidence="3 11">Belongs to the CarA family.</text>
</comment>
<evidence type="ECO:0000256" key="6">
    <source>
        <dbReference type="ARBA" id="ARBA00022840"/>
    </source>
</evidence>
<dbReference type="STRING" id="1724.GCA_001044175_00397"/>
<feature type="binding site" evidence="11">
    <location>
        <position position="238"/>
    </location>
    <ligand>
        <name>L-glutamine</name>
        <dbReference type="ChEBI" id="CHEBI:58359"/>
    </ligand>
</feature>
<dbReference type="Gene3D" id="3.50.30.20">
    <property type="entry name" value="Carbamoyl-phosphate synthase small subunit, N-terminal domain"/>
    <property type="match status" value="1"/>
</dbReference>
<evidence type="ECO:0000256" key="9">
    <source>
        <dbReference type="ARBA" id="ARBA00048816"/>
    </source>
</evidence>
<dbReference type="Pfam" id="PF00117">
    <property type="entry name" value="GATase"/>
    <property type="match status" value="1"/>
</dbReference>
<dbReference type="SMART" id="SM01097">
    <property type="entry name" value="CPSase_sm_chain"/>
    <property type="match status" value="1"/>
</dbReference>
<dbReference type="InterPro" id="IPR002474">
    <property type="entry name" value="CarbamoylP_synth_ssu_N"/>
</dbReference>
<feature type="region of interest" description="CPSase" evidence="11">
    <location>
        <begin position="1"/>
        <end position="185"/>
    </location>
</feature>
<evidence type="ECO:0000256" key="3">
    <source>
        <dbReference type="ARBA" id="ARBA00007800"/>
    </source>
</evidence>
<dbReference type="FunFam" id="3.50.30.20:FF:000001">
    <property type="entry name" value="Carbamoyl-phosphate synthase small chain"/>
    <property type="match status" value="1"/>
</dbReference>
<feature type="binding site" evidence="11">
    <location>
        <position position="308"/>
    </location>
    <ligand>
        <name>L-glutamine</name>
        <dbReference type="ChEBI" id="CHEBI:58359"/>
    </ligand>
</feature>
<keyword evidence="8 11" id="KW-0665">Pyrimidine biosynthesis</keyword>
<evidence type="ECO:0000256" key="7">
    <source>
        <dbReference type="ARBA" id="ARBA00022962"/>
    </source>
</evidence>
<dbReference type="HAMAP" id="MF_01209">
    <property type="entry name" value="CPSase_S_chain"/>
    <property type="match status" value="1"/>
</dbReference>
<comment type="catalytic activity">
    <reaction evidence="10 11">
        <text>L-glutamine + H2O = L-glutamate + NH4(+)</text>
        <dbReference type="Rhea" id="RHEA:15889"/>
        <dbReference type="ChEBI" id="CHEBI:15377"/>
        <dbReference type="ChEBI" id="CHEBI:28938"/>
        <dbReference type="ChEBI" id="CHEBI:29985"/>
        <dbReference type="ChEBI" id="CHEBI:58359"/>
    </reaction>
</comment>
<dbReference type="AlphaFoldDB" id="A0A2A9DPG8"/>
<feature type="active site" description="Nucleophile" evidence="11">
    <location>
        <position position="264"/>
    </location>
</feature>
<dbReference type="EC" id="6.3.5.5" evidence="11"/>
<dbReference type="GO" id="GO:0004359">
    <property type="term" value="F:glutaminase activity"/>
    <property type="evidence" value="ECO:0007669"/>
    <property type="project" value="RHEA"/>
</dbReference>
<evidence type="ECO:0000256" key="2">
    <source>
        <dbReference type="ARBA" id="ARBA00005077"/>
    </source>
</evidence>
<dbReference type="OrthoDB" id="9804328at2"/>
<dbReference type="GO" id="GO:0044205">
    <property type="term" value="P:'de novo' UMP biosynthetic process"/>
    <property type="evidence" value="ECO:0007669"/>
    <property type="project" value="UniProtKB-UniRule"/>
</dbReference>
<dbReference type="PANTHER" id="PTHR43418">
    <property type="entry name" value="MULTIFUNCTIONAL TRYPTOPHAN BIOSYNTHESIS PROTEIN-RELATED"/>
    <property type="match status" value="1"/>
</dbReference>
<comment type="pathway">
    <text evidence="1 11">Pyrimidine metabolism; UMP biosynthesis via de novo pathway; (S)-dihydroorotate from bicarbonate: step 1/3.</text>
</comment>
<comment type="function">
    <text evidence="11">Small subunit of the glutamine-dependent carbamoyl phosphate synthetase (CPSase). CPSase catalyzes the formation of carbamoyl phosphate from the ammonia moiety of glutamine, carbonate, and phosphate donated by ATP, constituting the first step of 2 biosynthetic pathways, one leading to arginine and/or urea and the other to pyrimidine nucleotides. The small subunit (glutamine amidotransferase) binds and cleaves glutamine to supply the large subunit with the substrate ammonia.</text>
</comment>
<dbReference type="UniPathway" id="UPA00068">
    <property type="reaction ID" value="UER00171"/>
</dbReference>
<comment type="catalytic activity">
    <reaction evidence="9 11">
        <text>hydrogencarbonate + L-glutamine + 2 ATP + H2O = carbamoyl phosphate + L-glutamate + 2 ADP + phosphate + 2 H(+)</text>
        <dbReference type="Rhea" id="RHEA:18633"/>
        <dbReference type="ChEBI" id="CHEBI:15377"/>
        <dbReference type="ChEBI" id="CHEBI:15378"/>
        <dbReference type="ChEBI" id="CHEBI:17544"/>
        <dbReference type="ChEBI" id="CHEBI:29985"/>
        <dbReference type="ChEBI" id="CHEBI:30616"/>
        <dbReference type="ChEBI" id="CHEBI:43474"/>
        <dbReference type="ChEBI" id="CHEBI:58228"/>
        <dbReference type="ChEBI" id="CHEBI:58359"/>
        <dbReference type="ChEBI" id="CHEBI:456216"/>
        <dbReference type="EC" id="6.3.5.5"/>
    </reaction>
</comment>
<evidence type="ECO:0000256" key="4">
    <source>
        <dbReference type="ARBA" id="ARBA00022598"/>
    </source>
</evidence>
<dbReference type="CDD" id="cd01744">
    <property type="entry name" value="GATase1_CPSase"/>
    <property type="match status" value="1"/>
</dbReference>
<feature type="binding site" evidence="11">
    <location>
        <position position="236"/>
    </location>
    <ligand>
        <name>L-glutamine</name>
        <dbReference type="ChEBI" id="CHEBI:58359"/>
    </ligand>
</feature>
<accession>A0A2A9DPG8</accession>
<dbReference type="NCBIfam" id="NF009475">
    <property type="entry name" value="PRK12838.1"/>
    <property type="match status" value="1"/>
</dbReference>
<keyword evidence="11" id="KW-0028">Amino-acid biosynthesis</keyword>
<keyword evidence="14" id="KW-1185">Reference proteome</keyword>
<feature type="binding site" evidence="11">
    <location>
        <position position="268"/>
    </location>
    <ligand>
        <name>L-glutamine</name>
        <dbReference type="ChEBI" id="CHEBI:58359"/>
    </ligand>
</feature>
<dbReference type="GO" id="GO:0006526">
    <property type="term" value="P:L-arginine biosynthetic process"/>
    <property type="evidence" value="ECO:0007669"/>
    <property type="project" value="UniProtKB-UniRule"/>
</dbReference>
<dbReference type="EMBL" id="PDJF01000001">
    <property type="protein sequence ID" value="PFG28647.1"/>
    <property type="molecule type" value="Genomic_DNA"/>
</dbReference>
<dbReference type="PROSITE" id="PS51273">
    <property type="entry name" value="GATASE_TYPE_1"/>
    <property type="match status" value="1"/>
</dbReference>
<dbReference type="InterPro" id="IPR035686">
    <property type="entry name" value="CPSase_GATase1"/>
</dbReference>
<keyword evidence="5 11" id="KW-0547">Nucleotide-binding</keyword>
<feature type="active site" evidence="11">
    <location>
        <position position="359"/>
    </location>
</feature>
<comment type="caution">
    <text evidence="13">The sequence shown here is derived from an EMBL/GenBank/DDBJ whole genome shotgun (WGS) entry which is preliminary data.</text>
</comment>
<dbReference type="RefSeq" id="WP_048381585.1">
    <property type="nucleotide sequence ID" value="NZ_LDYE01000011.1"/>
</dbReference>
<dbReference type="GO" id="GO:0005524">
    <property type="term" value="F:ATP binding"/>
    <property type="evidence" value="ECO:0007669"/>
    <property type="project" value="UniProtKB-UniRule"/>
</dbReference>
<protein>
    <recommendedName>
        <fullName evidence="11">Carbamoyl phosphate synthase small chain</fullName>
        <ecNumber evidence="11">6.3.5.5</ecNumber>
    </recommendedName>
    <alternativeName>
        <fullName evidence="11">Carbamoyl phosphate synthetase glutamine chain</fullName>
    </alternativeName>
</protein>
<evidence type="ECO:0000256" key="10">
    <source>
        <dbReference type="ARBA" id="ARBA00049285"/>
    </source>
</evidence>
<comment type="pathway">
    <text evidence="2 11">Amino-acid biosynthesis; L-arginine biosynthesis; carbamoyl phosphate from bicarbonate: step 1/1.</text>
</comment>
<gene>
    <name evidence="11" type="primary">carA</name>
    <name evidence="13" type="ORF">ATK06_1766</name>
</gene>
<dbReference type="GO" id="GO:0004088">
    <property type="term" value="F:carbamoyl-phosphate synthase (glutamine-hydrolyzing) activity"/>
    <property type="evidence" value="ECO:0007669"/>
    <property type="project" value="UniProtKB-UniRule"/>
</dbReference>
<evidence type="ECO:0000256" key="11">
    <source>
        <dbReference type="HAMAP-Rule" id="MF_01209"/>
    </source>
</evidence>
<dbReference type="NCBIfam" id="TIGR01368">
    <property type="entry name" value="CPSaseIIsmall"/>
    <property type="match status" value="1"/>
</dbReference>
<feature type="binding site" evidence="11">
    <location>
        <position position="52"/>
    </location>
    <ligand>
        <name>L-glutamine</name>
        <dbReference type="ChEBI" id="CHEBI:58359"/>
    </ligand>
</feature>
<dbReference type="PRINTS" id="PR00097">
    <property type="entry name" value="ANTSNTHASEII"/>
</dbReference>
<keyword evidence="4 11" id="KW-0436">Ligase</keyword>
<dbReference type="GO" id="GO:0006541">
    <property type="term" value="P:glutamine metabolic process"/>
    <property type="evidence" value="ECO:0007669"/>
    <property type="project" value="InterPro"/>
</dbReference>
<comment type="subunit">
    <text evidence="11">Composed of two chains; the small (or glutamine) chain promotes the hydrolysis of glutamine to ammonia, which is used by the large (or ammonia) chain to synthesize carbamoyl phosphate. Tetramer of heterodimers (alpha,beta)4.</text>
</comment>
<evidence type="ECO:0000313" key="13">
    <source>
        <dbReference type="EMBL" id="PFG28647.1"/>
    </source>
</evidence>
<dbReference type="InterPro" id="IPR036480">
    <property type="entry name" value="CarbP_synth_ssu_N_sf"/>
</dbReference>
<keyword evidence="7 11" id="KW-0315">Glutamine amidotransferase</keyword>
<dbReference type="PANTHER" id="PTHR43418:SF7">
    <property type="entry name" value="CARBAMOYL-PHOSPHATE SYNTHASE SMALL CHAIN"/>
    <property type="match status" value="1"/>
</dbReference>
<dbReference type="PRINTS" id="PR00099">
    <property type="entry name" value="CPSGATASE"/>
</dbReference>